<dbReference type="InterPro" id="IPR004408">
    <property type="entry name" value="Biotin_CoA_COase_ligase"/>
</dbReference>
<keyword evidence="1 3" id="KW-0436">Ligase</keyword>
<dbReference type="Proteomes" id="UP000322876">
    <property type="component" value="Unassembled WGS sequence"/>
</dbReference>
<evidence type="ECO:0000256" key="1">
    <source>
        <dbReference type="ARBA" id="ARBA00022598"/>
    </source>
</evidence>
<proteinExistence type="predicted"/>
<dbReference type="GO" id="GO:0005737">
    <property type="term" value="C:cytoplasm"/>
    <property type="evidence" value="ECO:0007669"/>
    <property type="project" value="TreeGrafter"/>
</dbReference>
<dbReference type="RefSeq" id="WP_149265494.1">
    <property type="nucleotide sequence ID" value="NZ_VFJB01000002.1"/>
</dbReference>
<dbReference type="PROSITE" id="PS51733">
    <property type="entry name" value="BPL_LPL_CATALYTIC"/>
    <property type="match status" value="1"/>
</dbReference>
<keyword evidence="4" id="KW-1185">Reference proteome</keyword>
<organism evidence="3 4">
    <name type="scientific">Deferribacter autotrophicus</name>
    <dbReference type="NCBI Taxonomy" id="500465"/>
    <lineage>
        <taxon>Bacteria</taxon>
        <taxon>Pseudomonadati</taxon>
        <taxon>Deferribacterota</taxon>
        <taxon>Deferribacteres</taxon>
        <taxon>Deferribacterales</taxon>
        <taxon>Deferribacteraceae</taxon>
        <taxon>Deferribacter</taxon>
    </lineage>
</organism>
<dbReference type="PANTHER" id="PTHR12835:SF5">
    <property type="entry name" value="BIOTIN--PROTEIN LIGASE"/>
    <property type="match status" value="1"/>
</dbReference>
<dbReference type="EMBL" id="VFJB01000002">
    <property type="protein sequence ID" value="KAA0259239.1"/>
    <property type="molecule type" value="Genomic_DNA"/>
</dbReference>
<dbReference type="OrthoDB" id="9807064at2"/>
<evidence type="ECO:0000259" key="2">
    <source>
        <dbReference type="PROSITE" id="PS51733"/>
    </source>
</evidence>
<protein>
    <submittedName>
        <fullName evidence="3">Biotin--[acetyl-CoA-carboxylase] ligase</fullName>
        <ecNumber evidence="3">6.3.4.15</ecNumber>
    </submittedName>
</protein>
<dbReference type="AlphaFoldDB" id="A0A5A8F547"/>
<dbReference type="InterPro" id="IPR045864">
    <property type="entry name" value="aa-tRNA-synth_II/BPL/LPL"/>
</dbReference>
<gene>
    <name evidence="3" type="ORF">FHQ18_01960</name>
</gene>
<dbReference type="NCBIfam" id="TIGR00121">
    <property type="entry name" value="birA_ligase"/>
    <property type="match status" value="1"/>
</dbReference>
<dbReference type="Pfam" id="PF03099">
    <property type="entry name" value="BPL_LplA_LipB"/>
    <property type="match status" value="1"/>
</dbReference>
<comment type="caution">
    <text evidence="3">The sequence shown here is derived from an EMBL/GenBank/DDBJ whole genome shotgun (WGS) entry which is preliminary data.</text>
</comment>
<dbReference type="GO" id="GO:0004077">
    <property type="term" value="F:biotin--[biotin carboxyl-carrier protein] ligase activity"/>
    <property type="evidence" value="ECO:0007669"/>
    <property type="project" value="UniProtKB-EC"/>
</dbReference>
<accession>A0A5A8F547</accession>
<evidence type="ECO:0000313" key="3">
    <source>
        <dbReference type="EMBL" id="KAA0259239.1"/>
    </source>
</evidence>
<evidence type="ECO:0000313" key="4">
    <source>
        <dbReference type="Proteomes" id="UP000322876"/>
    </source>
</evidence>
<dbReference type="SUPFAM" id="SSF55681">
    <property type="entry name" value="Class II aaRS and biotin synthetases"/>
    <property type="match status" value="1"/>
</dbReference>
<reference evidence="3 4" key="1">
    <citation type="submission" date="2019-06" db="EMBL/GenBank/DDBJ databases">
        <title>Genomic insights into carbon and energy metabolism of Deferribacter autotrophicus revealed new metabolic traits in the phylum Deferribacteres.</title>
        <authorList>
            <person name="Slobodkin A.I."/>
            <person name="Slobodkina G.B."/>
            <person name="Allioux M."/>
            <person name="Alain K."/>
            <person name="Jebbar M."/>
            <person name="Shadrin V."/>
            <person name="Kublanov I.V."/>
            <person name="Toshchakov S.V."/>
            <person name="Bonch-Osmolovskaya E.A."/>
        </authorList>
    </citation>
    <scope>NUCLEOTIDE SEQUENCE [LARGE SCALE GENOMIC DNA]</scope>
    <source>
        <strain evidence="3 4">SL50</strain>
    </source>
</reference>
<dbReference type="Gene3D" id="3.30.930.10">
    <property type="entry name" value="Bira Bifunctional Protein, Domain 2"/>
    <property type="match status" value="1"/>
</dbReference>
<dbReference type="EC" id="6.3.4.15" evidence="3"/>
<dbReference type="PANTHER" id="PTHR12835">
    <property type="entry name" value="BIOTIN PROTEIN LIGASE"/>
    <property type="match status" value="1"/>
</dbReference>
<dbReference type="InterPro" id="IPR004143">
    <property type="entry name" value="BPL_LPL_catalytic"/>
</dbReference>
<name>A0A5A8F547_9BACT</name>
<sequence>MFDLKKVNTILKKIKPHYNVIYFKTIDSTNNFALNSDLSPDNIIVADRQIKGRGRQGRVWNSDEESNLYFTLVLENNNFIDLFKMNIISAYALCDVMKSDYSINSKVKWPNDVVVDGKKVSGVLLEARMEGNKLKKVVLGIGVNLNNKEFPDELKHRAVSIFQLKGEKINKEYFFIRFFEEFAKWERKLNLIKEYWVEYSAHLNEEIMFHYNNNVEKFIEKGINDDGSLIVKDMNGKEKIIYYGEIGYDTCS</sequence>
<dbReference type="CDD" id="cd16442">
    <property type="entry name" value="BPL"/>
    <property type="match status" value="1"/>
</dbReference>
<feature type="domain" description="BPL/LPL catalytic" evidence="2">
    <location>
        <begin position="15"/>
        <end position="190"/>
    </location>
</feature>